<keyword evidence="1" id="KW-0472">Membrane</keyword>
<evidence type="ECO:0000256" key="1">
    <source>
        <dbReference type="SAM" id="Phobius"/>
    </source>
</evidence>
<protein>
    <submittedName>
        <fullName evidence="2">Uncharacterized protein</fullName>
    </submittedName>
</protein>
<comment type="caution">
    <text evidence="2">The sequence shown here is derived from an EMBL/GenBank/DDBJ whole genome shotgun (WGS) entry which is preliminary data.</text>
</comment>
<accession>A0AAD4R107</accession>
<gene>
    <name evidence="2" type="ORF">DdX_11764</name>
</gene>
<keyword evidence="1" id="KW-1133">Transmembrane helix</keyword>
<keyword evidence="1" id="KW-0812">Transmembrane</keyword>
<sequence length="197" mass="22389">MVYQKKDGFASKRQFRSVIIVVEFKQYDFNSTHLCKPPILILFTFFTTNFGKLRFISATVLCAKLLSIERTPCCHLKTMVANKVFVSILCVAILCVLVPVKAQDHYDLVAAACSMNHQFGYWHDDEVTEILNLYRTIRPLLNANVDDKRVFEIIKKMRKKKKQKEHKCNCAAIGLNIAIGFASLAAILLQKMGTLGI</sequence>
<feature type="transmembrane region" description="Helical" evidence="1">
    <location>
        <begin position="80"/>
        <end position="100"/>
    </location>
</feature>
<evidence type="ECO:0000313" key="3">
    <source>
        <dbReference type="Proteomes" id="UP001201812"/>
    </source>
</evidence>
<evidence type="ECO:0000313" key="2">
    <source>
        <dbReference type="EMBL" id="KAI1708685.1"/>
    </source>
</evidence>
<feature type="transmembrane region" description="Helical" evidence="1">
    <location>
        <begin position="168"/>
        <end position="189"/>
    </location>
</feature>
<dbReference type="Proteomes" id="UP001201812">
    <property type="component" value="Unassembled WGS sequence"/>
</dbReference>
<proteinExistence type="predicted"/>
<dbReference type="EMBL" id="JAKKPZ010000034">
    <property type="protein sequence ID" value="KAI1708685.1"/>
    <property type="molecule type" value="Genomic_DNA"/>
</dbReference>
<keyword evidence="3" id="KW-1185">Reference proteome</keyword>
<organism evidence="2 3">
    <name type="scientific">Ditylenchus destructor</name>
    <dbReference type="NCBI Taxonomy" id="166010"/>
    <lineage>
        <taxon>Eukaryota</taxon>
        <taxon>Metazoa</taxon>
        <taxon>Ecdysozoa</taxon>
        <taxon>Nematoda</taxon>
        <taxon>Chromadorea</taxon>
        <taxon>Rhabditida</taxon>
        <taxon>Tylenchina</taxon>
        <taxon>Tylenchomorpha</taxon>
        <taxon>Sphaerularioidea</taxon>
        <taxon>Anguinidae</taxon>
        <taxon>Anguininae</taxon>
        <taxon>Ditylenchus</taxon>
    </lineage>
</organism>
<name>A0AAD4R107_9BILA</name>
<dbReference type="AlphaFoldDB" id="A0AAD4R107"/>
<reference evidence="2" key="1">
    <citation type="submission" date="2022-01" db="EMBL/GenBank/DDBJ databases">
        <title>Genome Sequence Resource for Two Populations of Ditylenchus destructor, the Migratory Endoparasitic Phytonematode.</title>
        <authorList>
            <person name="Zhang H."/>
            <person name="Lin R."/>
            <person name="Xie B."/>
        </authorList>
    </citation>
    <scope>NUCLEOTIDE SEQUENCE</scope>
    <source>
        <strain evidence="2">BazhouSP</strain>
    </source>
</reference>